<dbReference type="EMBL" id="JACCBY010000004">
    <property type="protein sequence ID" value="NYD91133.1"/>
    <property type="molecule type" value="Genomic_DNA"/>
</dbReference>
<evidence type="ECO:0000313" key="2">
    <source>
        <dbReference type="EMBL" id="NYD91133.1"/>
    </source>
</evidence>
<sequence>MTPAVDRRTMIGGMLGGAALAAHAPAQAEPVVAGGTPLPDGATDRAYALGLLQRMAEPVLGLMAQGRLRARWTPELSPTWDGRDPGVAYLEAFGRLVDGIAPWLALPDDPSPEGRLRHRLRDQVLASYTHSVDPRSPDHLLWGPHGQALVDSAYFTSALLRAPDALWTPLDATTKRRIIDNIKRLRRVSPPYQNWILFAAMNEVFLFSIGEDWDPMRVDLAIRKFLEWYVGDGWYGDGDRFHFDYYNSFVIHPMLLQILATLAAGKPNFNSLNPAEEQDRAVRRAQRYAEHLERMIGPDGAFAAIGRSLTYRTAAHQPLGYLAWRGLLPASLPAGQVRAATMASQRRVFADPSNFNADGFLTIGFTRHQPSLGDIYSNAGSMYIASESLIALGLPASHAYWTDAPLPWTMRRAYDGQDFRKDYYVSY</sequence>
<dbReference type="InterPro" id="IPR006311">
    <property type="entry name" value="TAT_signal"/>
</dbReference>
<dbReference type="RefSeq" id="WP_179509568.1">
    <property type="nucleotide sequence ID" value="NZ_JACCBY010000004.1"/>
</dbReference>
<dbReference type="PANTHER" id="PTHR35339:SF3">
    <property type="entry name" value="DUF2264 DOMAIN-CONTAINING PROTEIN"/>
    <property type="match status" value="1"/>
</dbReference>
<evidence type="ECO:0000313" key="3">
    <source>
        <dbReference type="Proteomes" id="UP000517753"/>
    </source>
</evidence>
<evidence type="ECO:0000259" key="1">
    <source>
        <dbReference type="Pfam" id="PF10022"/>
    </source>
</evidence>
<keyword evidence="3" id="KW-1185">Reference proteome</keyword>
<protein>
    <recommendedName>
        <fullName evidence="1">DUF2264 domain-containing protein</fullName>
    </recommendedName>
</protein>
<gene>
    <name evidence="2" type="ORF">HD841_002940</name>
</gene>
<comment type="caution">
    <text evidence="2">The sequence shown here is derived from an EMBL/GenBank/DDBJ whole genome shotgun (WGS) entry which is preliminary data.</text>
</comment>
<accession>A0A7Y9FPK8</accession>
<reference evidence="2 3" key="1">
    <citation type="submission" date="2020-07" db="EMBL/GenBank/DDBJ databases">
        <authorList>
            <person name="Partida-Martinez L."/>
            <person name="Huntemann M."/>
            <person name="Clum A."/>
            <person name="Wang J."/>
            <person name="Palaniappan K."/>
            <person name="Ritter S."/>
            <person name="Chen I.-M."/>
            <person name="Stamatis D."/>
            <person name="Reddy T."/>
            <person name="O'Malley R."/>
            <person name="Daum C."/>
            <person name="Shapiro N."/>
            <person name="Ivanova N."/>
            <person name="Kyrpides N."/>
            <person name="Woyke T."/>
        </authorList>
    </citation>
    <scope>NUCLEOTIDE SEQUENCE [LARGE SCALE GENOMIC DNA]</scope>
    <source>
        <strain evidence="2 3">AS2.3</strain>
    </source>
</reference>
<name>A0A7Y9FPK8_9SPHN</name>
<feature type="domain" description="DUF2264" evidence="1">
    <location>
        <begin position="44"/>
        <end position="408"/>
    </location>
</feature>
<organism evidence="2 3">
    <name type="scientific">Sphingomonas melonis</name>
    <dbReference type="NCBI Taxonomy" id="152682"/>
    <lineage>
        <taxon>Bacteria</taxon>
        <taxon>Pseudomonadati</taxon>
        <taxon>Pseudomonadota</taxon>
        <taxon>Alphaproteobacteria</taxon>
        <taxon>Sphingomonadales</taxon>
        <taxon>Sphingomonadaceae</taxon>
        <taxon>Sphingomonas</taxon>
    </lineage>
</organism>
<dbReference type="Pfam" id="PF10022">
    <property type="entry name" value="DUF2264"/>
    <property type="match status" value="1"/>
</dbReference>
<dbReference type="AlphaFoldDB" id="A0A7Y9FPK8"/>
<dbReference type="InterPro" id="IPR016624">
    <property type="entry name" value="UCP014753"/>
</dbReference>
<reference evidence="2 3" key="2">
    <citation type="submission" date="2020-08" db="EMBL/GenBank/DDBJ databases">
        <title>The Agave Microbiome: Exploring the role of microbial communities in plant adaptations to desert environments.</title>
        <authorList>
            <person name="Partida-Martinez L.P."/>
        </authorList>
    </citation>
    <scope>NUCLEOTIDE SEQUENCE [LARGE SCALE GENOMIC DNA]</scope>
    <source>
        <strain evidence="2 3">AS2.3</strain>
    </source>
</reference>
<dbReference type="Proteomes" id="UP000517753">
    <property type="component" value="Unassembled WGS sequence"/>
</dbReference>
<dbReference type="InterPro" id="IPR049349">
    <property type="entry name" value="DUF2264_N"/>
</dbReference>
<proteinExistence type="predicted"/>
<dbReference type="PANTHER" id="PTHR35339">
    <property type="entry name" value="LINALOOL DEHYDRATASE_ISOMERASE DOMAIN-CONTAINING PROTEIN"/>
    <property type="match status" value="1"/>
</dbReference>
<dbReference type="PROSITE" id="PS51318">
    <property type="entry name" value="TAT"/>
    <property type="match status" value="1"/>
</dbReference>
<dbReference type="PIRSF" id="PIRSF014753">
    <property type="entry name" value="UCP014753"/>
    <property type="match status" value="1"/>
</dbReference>